<reference evidence="4 5" key="1">
    <citation type="journal article" date="2014" name="Genome Announc.">
        <title>Draft Genome Sequence of the Carrageenan-Degrading Bacterium Cellulophaga sp. Strain KL-A, Isolated from Decaying Marine Algae.</title>
        <authorList>
            <person name="Shan D."/>
            <person name="Ying J."/>
            <person name="Li X."/>
            <person name="Gao Z."/>
            <person name="Wei G."/>
            <person name="Shao Z."/>
        </authorList>
    </citation>
    <scope>NUCLEOTIDE SEQUENCE [LARGE SCALE GENOMIC DNA]</scope>
    <source>
        <strain evidence="4 5">KL-A</strain>
    </source>
</reference>
<accession>A0ABN0RNU7</accession>
<dbReference type="RefSeq" id="WP_013622676.1">
    <property type="nucleotide sequence ID" value="NZ_ARZX01000011.1"/>
</dbReference>
<organism evidence="4 5">
    <name type="scientific">Cellulophaga geojensis KL-A</name>
    <dbReference type="NCBI Taxonomy" id="1328323"/>
    <lineage>
        <taxon>Bacteria</taxon>
        <taxon>Pseudomonadati</taxon>
        <taxon>Bacteroidota</taxon>
        <taxon>Flavobacteriia</taxon>
        <taxon>Flavobacteriales</taxon>
        <taxon>Flavobacteriaceae</taxon>
        <taxon>Cellulophaga</taxon>
    </lineage>
</organism>
<dbReference type="SUPFAM" id="SSF52172">
    <property type="entry name" value="CheY-like"/>
    <property type="match status" value="1"/>
</dbReference>
<comment type="caution">
    <text evidence="4">The sequence shown here is derived from an EMBL/GenBank/DDBJ whole genome shotgun (WGS) entry which is preliminary data.</text>
</comment>
<evidence type="ECO:0000256" key="1">
    <source>
        <dbReference type="ARBA" id="ARBA00022553"/>
    </source>
</evidence>
<protein>
    <submittedName>
        <fullName evidence="4">Response regulator receiver protein</fullName>
    </submittedName>
</protein>
<dbReference type="PANTHER" id="PTHR44591:SF3">
    <property type="entry name" value="RESPONSE REGULATORY DOMAIN-CONTAINING PROTEIN"/>
    <property type="match status" value="1"/>
</dbReference>
<gene>
    <name evidence="4" type="ORF">KLA_09994</name>
</gene>
<sequence length="126" mass="14166">MALKVLIVEDNMIIQMFIESIIESIDENIVRTASNSNEAISALRFFSPDIILLDIGLSGDKDGIEVAEIINKDYKIPFVFITGNSDASTIKRAEKTKPMHIIRKPIDENQLKAEFEIICSKLTEKP</sequence>
<dbReference type="Pfam" id="PF00072">
    <property type="entry name" value="Response_reg"/>
    <property type="match status" value="1"/>
</dbReference>
<dbReference type="EMBL" id="ARZX01000011">
    <property type="protein sequence ID" value="EWH13453.1"/>
    <property type="molecule type" value="Genomic_DNA"/>
</dbReference>
<dbReference type="SMART" id="SM00448">
    <property type="entry name" value="REC"/>
    <property type="match status" value="1"/>
</dbReference>
<dbReference type="InterPro" id="IPR050595">
    <property type="entry name" value="Bact_response_regulator"/>
</dbReference>
<evidence type="ECO:0000259" key="3">
    <source>
        <dbReference type="PROSITE" id="PS50110"/>
    </source>
</evidence>
<dbReference type="PANTHER" id="PTHR44591">
    <property type="entry name" value="STRESS RESPONSE REGULATOR PROTEIN 1"/>
    <property type="match status" value="1"/>
</dbReference>
<dbReference type="PROSITE" id="PS50110">
    <property type="entry name" value="RESPONSE_REGULATORY"/>
    <property type="match status" value="1"/>
</dbReference>
<feature type="modified residue" description="4-aspartylphosphate" evidence="2">
    <location>
        <position position="54"/>
    </location>
</feature>
<feature type="domain" description="Response regulatory" evidence="3">
    <location>
        <begin position="4"/>
        <end position="119"/>
    </location>
</feature>
<evidence type="ECO:0000256" key="2">
    <source>
        <dbReference type="PROSITE-ProRule" id="PRU00169"/>
    </source>
</evidence>
<dbReference type="InterPro" id="IPR001789">
    <property type="entry name" value="Sig_transdc_resp-reg_receiver"/>
</dbReference>
<keyword evidence="5" id="KW-1185">Reference proteome</keyword>
<proteinExistence type="predicted"/>
<evidence type="ECO:0000313" key="4">
    <source>
        <dbReference type="EMBL" id="EWH13453.1"/>
    </source>
</evidence>
<name>A0ABN0RNU7_9FLAO</name>
<dbReference type="InterPro" id="IPR011006">
    <property type="entry name" value="CheY-like_superfamily"/>
</dbReference>
<evidence type="ECO:0000313" key="5">
    <source>
        <dbReference type="Proteomes" id="UP000019275"/>
    </source>
</evidence>
<dbReference type="Gene3D" id="3.40.50.2300">
    <property type="match status" value="1"/>
</dbReference>
<dbReference type="Proteomes" id="UP000019275">
    <property type="component" value="Unassembled WGS sequence"/>
</dbReference>
<keyword evidence="1 2" id="KW-0597">Phosphoprotein</keyword>